<dbReference type="PROSITE" id="PS51257">
    <property type="entry name" value="PROKAR_LIPOPROTEIN"/>
    <property type="match status" value="1"/>
</dbReference>
<dbReference type="PANTHER" id="PTHR37625:SF4">
    <property type="entry name" value="OUTER MEMBRANE LIPOPROTEIN"/>
    <property type="match status" value="1"/>
</dbReference>
<evidence type="ECO:0000313" key="2">
    <source>
        <dbReference type="Proteomes" id="UP000198145"/>
    </source>
</evidence>
<dbReference type="NCBIfam" id="TIGR03352">
    <property type="entry name" value="VI_chp_3"/>
    <property type="match status" value="1"/>
</dbReference>
<gene>
    <name evidence="1" type="ORF">CEG18_15210</name>
</gene>
<reference evidence="1 2" key="1">
    <citation type="submission" date="2017-06" db="EMBL/GenBank/DDBJ databases">
        <title>Draft genome of Pseudomonas nitroreducens DF05.</title>
        <authorList>
            <person name="Iyer R."/>
        </authorList>
    </citation>
    <scope>NUCLEOTIDE SEQUENCE [LARGE SCALE GENOMIC DNA]</scope>
    <source>
        <strain evidence="1 2">DF05</strain>
    </source>
</reference>
<protein>
    <submittedName>
        <fullName evidence="1">Type VI secretion system-associated lipoprotein</fullName>
    </submittedName>
</protein>
<accession>A0A246F823</accession>
<organism evidence="1 2">
    <name type="scientific">Pseudomonas nitroreducens</name>
    <dbReference type="NCBI Taxonomy" id="46680"/>
    <lineage>
        <taxon>Bacteria</taxon>
        <taxon>Pseudomonadati</taxon>
        <taxon>Pseudomonadota</taxon>
        <taxon>Gammaproteobacteria</taxon>
        <taxon>Pseudomonadales</taxon>
        <taxon>Pseudomonadaceae</taxon>
        <taxon>Pseudomonas</taxon>
    </lineage>
</organism>
<sequence length="183" mass="20245">MSLTVSRSLLVVALLAGLLGGCGLTQRTMDAGKSVGHAIFYKQVKVLHLDFTGRPALNTDRRDMNGLSVSTLVRVYQLRDRKALDKASYQQLLGEGGQMLAADLLDERRLVVKPEEGAQLNVPMLEDAQFVAVVALFRSPDLQDGSWRLVLARDELDPDKARVIELGDNVLHLAPLPKKDSWW</sequence>
<proteinExistence type="predicted"/>
<keyword evidence="1" id="KW-0449">Lipoprotein</keyword>
<dbReference type="Proteomes" id="UP000198145">
    <property type="component" value="Unassembled WGS sequence"/>
</dbReference>
<evidence type="ECO:0000313" key="1">
    <source>
        <dbReference type="EMBL" id="OWP49788.1"/>
    </source>
</evidence>
<dbReference type="RefSeq" id="WP_088418389.1">
    <property type="nucleotide sequence ID" value="NZ_NJBA01000005.1"/>
</dbReference>
<dbReference type="AlphaFoldDB" id="A0A246F823"/>
<dbReference type="PANTHER" id="PTHR37625">
    <property type="entry name" value="OUTER MEMBRANE LIPOPROTEIN-RELATED"/>
    <property type="match status" value="1"/>
</dbReference>
<dbReference type="InterPro" id="IPR017734">
    <property type="entry name" value="T6SS_SciN"/>
</dbReference>
<dbReference type="Pfam" id="PF12790">
    <property type="entry name" value="T6SS-SciN"/>
    <property type="match status" value="1"/>
</dbReference>
<dbReference type="InterPro" id="IPR038706">
    <property type="entry name" value="Type_VI_SciN-like_sf"/>
</dbReference>
<dbReference type="Gene3D" id="2.60.40.4150">
    <property type="entry name" value="Type VI secretion system, lipoprotein SciN"/>
    <property type="match status" value="1"/>
</dbReference>
<dbReference type="eggNOG" id="COG3521">
    <property type="taxonomic scope" value="Bacteria"/>
</dbReference>
<name>A0A246F823_PSENT</name>
<dbReference type="EMBL" id="NJBA01000005">
    <property type="protein sequence ID" value="OWP49788.1"/>
    <property type="molecule type" value="Genomic_DNA"/>
</dbReference>
<comment type="caution">
    <text evidence="1">The sequence shown here is derived from an EMBL/GenBank/DDBJ whole genome shotgun (WGS) entry which is preliminary data.</text>
</comment>